<dbReference type="InterPro" id="IPR036388">
    <property type="entry name" value="WH-like_DNA-bd_sf"/>
</dbReference>
<reference evidence="5 6" key="1">
    <citation type="journal article" date="2019" name="Environ. Microbiol.">
        <title>An active ?-lactamase is a part of an orchestrated cell wall stress resistance network of Bacillus subtilis and related rhizosphere species.</title>
        <authorList>
            <person name="Bucher T."/>
            <person name="Keren-Paz A."/>
            <person name="Hausser J."/>
            <person name="Olender T."/>
            <person name="Cytryn E."/>
            <person name="Kolodkin-Gal I."/>
        </authorList>
    </citation>
    <scope>NUCLEOTIDE SEQUENCE [LARGE SCALE GENOMIC DNA]</scope>
    <source>
        <strain evidence="5 6">I4</strain>
    </source>
</reference>
<dbReference type="GO" id="GO:0003700">
    <property type="term" value="F:DNA-binding transcription factor activity"/>
    <property type="evidence" value="ECO:0007669"/>
    <property type="project" value="InterPro"/>
</dbReference>
<keyword evidence="3" id="KW-0804">Transcription</keyword>
<accession>A0A9X8ZIK8</accession>
<proteinExistence type="predicted"/>
<protein>
    <submittedName>
        <fullName evidence="5">GntR family transcriptional regulator</fullName>
    </submittedName>
</protein>
<dbReference type="CDD" id="cd07377">
    <property type="entry name" value="WHTH_GntR"/>
    <property type="match status" value="1"/>
</dbReference>
<dbReference type="GO" id="GO:0003677">
    <property type="term" value="F:DNA binding"/>
    <property type="evidence" value="ECO:0007669"/>
    <property type="project" value="UniProtKB-KW"/>
</dbReference>
<dbReference type="PROSITE" id="PS50949">
    <property type="entry name" value="HTH_GNTR"/>
    <property type="match status" value="1"/>
</dbReference>
<dbReference type="OrthoDB" id="114741at2"/>
<dbReference type="PRINTS" id="PR00035">
    <property type="entry name" value="HTHGNTR"/>
</dbReference>
<dbReference type="Gene3D" id="1.20.120.530">
    <property type="entry name" value="GntR ligand-binding domain-like"/>
    <property type="match status" value="1"/>
</dbReference>
<dbReference type="Proteomes" id="UP000309170">
    <property type="component" value="Unassembled WGS sequence"/>
</dbReference>
<organism evidence="5 6">
    <name type="scientific">Peribacillus simplex</name>
    <dbReference type="NCBI Taxonomy" id="1478"/>
    <lineage>
        <taxon>Bacteria</taxon>
        <taxon>Bacillati</taxon>
        <taxon>Bacillota</taxon>
        <taxon>Bacilli</taxon>
        <taxon>Bacillales</taxon>
        <taxon>Bacillaceae</taxon>
        <taxon>Peribacillus</taxon>
    </lineage>
</organism>
<evidence type="ECO:0000256" key="2">
    <source>
        <dbReference type="ARBA" id="ARBA00023125"/>
    </source>
</evidence>
<dbReference type="PANTHER" id="PTHR43537">
    <property type="entry name" value="TRANSCRIPTIONAL REGULATOR, GNTR FAMILY"/>
    <property type="match status" value="1"/>
</dbReference>
<evidence type="ECO:0000256" key="3">
    <source>
        <dbReference type="ARBA" id="ARBA00023163"/>
    </source>
</evidence>
<comment type="caution">
    <text evidence="5">The sequence shown here is derived from an EMBL/GenBank/DDBJ whole genome shotgun (WGS) entry which is preliminary data.</text>
</comment>
<evidence type="ECO:0000256" key="1">
    <source>
        <dbReference type="ARBA" id="ARBA00023015"/>
    </source>
</evidence>
<dbReference type="InterPro" id="IPR036390">
    <property type="entry name" value="WH_DNA-bd_sf"/>
</dbReference>
<dbReference type="AlphaFoldDB" id="A0A9X8ZIK8"/>
<dbReference type="SMART" id="SM00345">
    <property type="entry name" value="HTH_GNTR"/>
    <property type="match status" value="1"/>
</dbReference>
<dbReference type="Pfam" id="PF00392">
    <property type="entry name" value="GntR"/>
    <property type="match status" value="1"/>
</dbReference>
<keyword evidence="2" id="KW-0238">DNA-binding</keyword>
<keyword evidence="1" id="KW-0805">Transcription regulation</keyword>
<dbReference type="InterPro" id="IPR000524">
    <property type="entry name" value="Tscrpt_reg_HTH_GntR"/>
</dbReference>
<dbReference type="EMBL" id="SZNT01000101">
    <property type="protein sequence ID" value="TKH12708.1"/>
    <property type="molecule type" value="Genomic_DNA"/>
</dbReference>
<evidence type="ECO:0000313" key="5">
    <source>
        <dbReference type="EMBL" id="TKH12708.1"/>
    </source>
</evidence>
<dbReference type="PANTHER" id="PTHR43537:SF24">
    <property type="entry name" value="GLUCONATE OPERON TRANSCRIPTIONAL REPRESSOR"/>
    <property type="match status" value="1"/>
</dbReference>
<sequence>MTYNCTYQELAWYMVQTFKKEGLFITAILTLGITAQVTNAIRESIVTGDYEPGQKLSETVLSEYYKVSRTPIREAFKQLEREGLVEIIPRVGTCVTKPTEKELDELFTLKEVMEGLAAGLLAESGSAEDINNLKQAVSDMEVAIQTSDKKLYVEANDVFHSVIQEGANNSKLSYMLNLLLNQIPYRQYVFLTIEDPNRRERSLKEHQAVLIAIEKGDREEAEKAMREHVKASGMQLKMDIAKKLGQKK</sequence>
<dbReference type="SMART" id="SM00895">
    <property type="entry name" value="FCD"/>
    <property type="match status" value="1"/>
</dbReference>
<name>A0A9X8ZIK8_9BACI</name>
<evidence type="ECO:0000313" key="6">
    <source>
        <dbReference type="Proteomes" id="UP000309170"/>
    </source>
</evidence>
<dbReference type="SUPFAM" id="SSF48008">
    <property type="entry name" value="GntR ligand-binding domain-like"/>
    <property type="match status" value="1"/>
</dbReference>
<dbReference type="Gene3D" id="1.10.10.10">
    <property type="entry name" value="Winged helix-like DNA-binding domain superfamily/Winged helix DNA-binding domain"/>
    <property type="match status" value="1"/>
</dbReference>
<dbReference type="InterPro" id="IPR011711">
    <property type="entry name" value="GntR_C"/>
</dbReference>
<gene>
    <name evidence="5" type="ORF">FC678_08985</name>
</gene>
<feature type="domain" description="HTH gntR-type" evidence="4">
    <location>
        <begin position="31"/>
        <end position="98"/>
    </location>
</feature>
<evidence type="ECO:0000259" key="4">
    <source>
        <dbReference type="PROSITE" id="PS50949"/>
    </source>
</evidence>
<dbReference type="SUPFAM" id="SSF46785">
    <property type="entry name" value="Winged helix' DNA-binding domain"/>
    <property type="match status" value="1"/>
</dbReference>
<dbReference type="InterPro" id="IPR008920">
    <property type="entry name" value="TF_FadR/GntR_C"/>
</dbReference>
<dbReference type="Pfam" id="PF07729">
    <property type="entry name" value="FCD"/>
    <property type="match status" value="1"/>
</dbReference>